<reference evidence="2" key="2">
    <citation type="submission" date="2022-11" db="EMBL/GenBank/DDBJ databases">
        <title>Whole genome sequence of Levilactobacillus brevis SMB091.</title>
        <authorList>
            <person name="Kim J.-M."/>
            <person name="Kim O.-C."/>
            <person name="Choi Y.H."/>
            <person name="Han N.S."/>
            <person name="Hurh B."/>
        </authorList>
    </citation>
    <scope>NUCLEOTIDE SEQUENCE</scope>
    <source>
        <strain evidence="2">SMB091</strain>
        <plasmid evidence="2">pBRV691</plasmid>
    </source>
</reference>
<keyword evidence="2" id="KW-0614">Plasmid</keyword>
<dbReference type="Gene3D" id="1.10.1220.10">
    <property type="entry name" value="Met repressor-like"/>
    <property type="match status" value="1"/>
</dbReference>
<dbReference type="EMBL" id="CP113119">
    <property type="protein sequence ID" value="WAD02964.1"/>
    <property type="molecule type" value="Genomic_DNA"/>
</dbReference>
<gene>
    <name evidence="1" type="ORF">CNR29_14200</name>
    <name evidence="2" type="ORF">ORR04_12745</name>
</gene>
<accession>A0A2A3TUJ5</accession>
<dbReference type="InterPro" id="IPR013321">
    <property type="entry name" value="Arc_rbn_hlx_hlx"/>
</dbReference>
<dbReference type="GO" id="GO:0006355">
    <property type="term" value="P:regulation of DNA-templated transcription"/>
    <property type="evidence" value="ECO:0007669"/>
    <property type="project" value="InterPro"/>
</dbReference>
<dbReference type="RefSeq" id="WP_042253576.1">
    <property type="nucleotide sequence ID" value="NZ_BBOW01000011.1"/>
</dbReference>
<dbReference type="Proteomes" id="UP001164768">
    <property type="component" value="Plasmid pBRV691"/>
</dbReference>
<dbReference type="EMBL" id="NVYO01000006">
    <property type="protein sequence ID" value="PBQ22359.1"/>
    <property type="molecule type" value="Genomic_DNA"/>
</dbReference>
<geneLocation type="plasmid" evidence="2 4">
    <name>pBRV691</name>
</geneLocation>
<dbReference type="AlphaFoldDB" id="A0A2A3TUJ5"/>
<proteinExistence type="predicted"/>
<reference evidence="1 3" key="1">
    <citation type="submission" date="2017-09" db="EMBL/GenBank/DDBJ databases">
        <title>Genome sequence of Lactobacillus brevis D7.</title>
        <authorList>
            <person name="Kwon M.-S."/>
            <person name="Lim S.K."/>
            <person name="Choi H.-J."/>
        </authorList>
    </citation>
    <scope>NUCLEOTIDE SEQUENCE [LARGE SCALE GENOMIC DNA]</scope>
    <source>
        <strain evidence="1 3">D7</strain>
    </source>
</reference>
<evidence type="ECO:0000313" key="2">
    <source>
        <dbReference type="EMBL" id="WAD02964.1"/>
    </source>
</evidence>
<sequence>MSQQTPLYIRGLTEKELADLQSFAKERGYADRSAYCRQLLRDALQQEYVESYAAPLEKSMQDQREAELKMLMAFRTYAETNNEAVASNGKLAEKVSRLLNILEE</sequence>
<dbReference type="CDD" id="cd22231">
    <property type="entry name" value="RHH_NikR_HicB-like"/>
    <property type="match status" value="1"/>
</dbReference>
<name>A0A2A3TUJ5_LEVBR</name>
<evidence type="ECO:0000313" key="4">
    <source>
        <dbReference type="Proteomes" id="UP001164768"/>
    </source>
</evidence>
<evidence type="ECO:0000313" key="1">
    <source>
        <dbReference type="EMBL" id="PBQ22359.1"/>
    </source>
</evidence>
<evidence type="ECO:0000313" key="3">
    <source>
        <dbReference type="Proteomes" id="UP000217918"/>
    </source>
</evidence>
<protein>
    <submittedName>
        <fullName evidence="2">Ribbon-helix-helix domain-containing protein</fullName>
    </submittedName>
</protein>
<dbReference type="Proteomes" id="UP000217918">
    <property type="component" value="Unassembled WGS sequence"/>
</dbReference>
<organism evidence="1 3">
    <name type="scientific">Levilactobacillus brevis</name>
    <name type="common">Lactobacillus brevis</name>
    <dbReference type="NCBI Taxonomy" id="1580"/>
    <lineage>
        <taxon>Bacteria</taxon>
        <taxon>Bacillati</taxon>
        <taxon>Bacillota</taxon>
        <taxon>Bacilli</taxon>
        <taxon>Lactobacillales</taxon>
        <taxon>Lactobacillaceae</taxon>
        <taxon>Levilactobacillus</taxon>
    </lineage>
</organism>